<dbReference type="SUPFAM" id="SSF56235">
    <property type="entry name" value="N-terminal nucleophile aminohydrolases (Ntn hydrolases)"/>
    <property type="match status" value="1"/>
</dbReference>
<dbReference type="AlphaFoldDB" id="A0A175YRV3"/>
<dbReference type="CDD" id="cd01991">
    <property type="entry name" value="Asn_synthase_B_C"/>
    <property type="match status" value="1"/>
</dbReference>
<feature type="compositionally biased region" description="Acidic residues" evidence="4">
    <location>
        <begin position="29"/>
        <end position="39"/>
    </location>
</feature>
<feature type="region of interest" description="Disordered" evidence="4">
    <location>
        <begin position="1"/>
        <end position="151"/>
    </location>
</feature>
<proteinExistence type="predicted"/>
<feature type="compositionally biased region" description="Basic and acidic residues" evidence="4">
    <location>
        <begin position="97"/>
        <end position="118"/>
    </location>
</feature>
<evidence type="ECO:0000313" key="6">
    <source>
        <dbReference type="EMBL" id="KZM85901.1"/>
    </source>
</evidence>
<dbReference type="Pfam" id="PF13537">
    <property type="entry name" value="GATase_7"/>
    <property type="match status" value="1"/>
</dbReference>
<dbReference type="InterPro" id="IPR014729">
    <property type="entry name" value="Rossmann-like_a/b/a_fold"/>
</dbReference>
<dbReference type="EMBL" id="LNRQ01000008">
    <property type="protein sequence ID" value="KZM85901.1"/>
    <property type="molecule type" value="Genomic_DNA"/>
</dbReference>
<feature type="compositionally biased region" description="Polar residues" evidence="4">
    <location>
        <begin position="293"/>
        <end position="311"/>
    </location>
</feature>
<organism evidence="6">
    <name type="scientific">Daucus carota subsp. sativus</name>
    <name type="common">Carrot</name>
    <dbReference type="NCBI Taxonomy" id="79200"/>
    <lineage>
        <taxon>Eukaryota</taxon>
        <taxon>Viridiplantae</taxon>
        <taxon>Streptophyta</taxon>
        <taxon>Embryophyta</taxon>
        <taxon>Tracheophyta</taxon>
        <taxon>Spermatophyta</taxon>
        <taxon>Magnoliopsida</taxon>
        <taxon>eudicotyledons</taxon>
        <taxon>Gunneridae</taxon>
        <taxon>Pentapetalae</taxon>
        <taxon>asterids</taxon>
        <taxon>campanulids</taxon>
        <taxon>Apiales</taxon>
        <taxon>Apiaceae</taxon>
        <taxon>Apioideae</taxon>
        <taxon>Scandiceae</taxon>
        <taxon>Daucinae</taxon>
        <taxon>Daucus</taxon>
        <taxon>Daucus sect. Daucus</taxon>
    </lineage>
</organism>
<comment type="caution">
    <text evidence="6">The sequence shown here is derived from an EMBL/GenBank/DDBJ whole genome shotgun (WGS) entry which is preliminary data.</text>
</comment>
<dbReference type="Pfam" id="PF00733">
    <property type="entry name" value="Asn_synthase"/>
    <property type="match status" value="1"/>
</dbReference>
<dbReference type="GO" id="GO:0004066">
    <property type="term" value="F:asparagine synthase (glutamine-hydrolyzing) activity"/>
    <property type="evidence" value="ECO:0007669"/>
    <property type="project" value="InterPro"/>
</dbReference>
<dbReference type="InterPro" id="IPR029055">
    <property type="entry name" value="Ntn_hydrolases_N"/>
</dbReference>
<gene>
    <name evidence="6" type="ORF">DCAR_026677</name>
</gene>
<dbReference type="PROSITE" id="PS51278">
    <property type="entry name" value="GATASE_TYPE_2"/>
    <property type="match status" value="1"/>
</dbReference>
<keyword evidence="2" id="KW-0061">Asparagine biosynthesis</keyword>
<evidence type="ECO:0000256" key="1">
    <source>
        <dbReference type="ARBA" id="ARBA00022605"/>
    </source>
</evidence>
<dbReference type="SUPFAM" id="SSF52402">
    <property type="entry name" value="Adenine nucleotide alpha hydrolases-like"/>
    <property type="match status" value="1"/>
</dbReference>
<protein>
    <recommendedName>
        <fullName evidence="5">Glutamine amidotransferase type-2 domain-containing protein</fullName>
    </recommendedName>
</protein>
<dbReference type="InterPro" id="IPR051857">
    <property type="entry name" value="Asn_synthetase_domain"/>
</dbReference>
<keyword evidence="1" id="KW-0028">Amino-acid biosynthesis</keyword>
<evidence type="ECO:0000259" key="5">
    <source>
        <dbReference type="PROSITE" id="PS51278"/>
    </source>
</evidence>
<dbReference type="InterPro" id="IPR001962">
    <property type="entry name" value="Asn_synthase"/>
</dbReference>
<evidence type="ECO:0000256" key="3">
    <source>
        <dbReference type="ARBA" id="ARBA00022962"/>
    </source>
</evidence>
<dbReference type="GO" id="GO:0006529">
    <property type="term" value="P:asparagine biosynthetic process"/>
    <property type="evidence" value="ECO:0007669"/>
    <property type="project" value="UniProtKB-KW"/>
</dbReference>
<name>A0A175YRV3_DAUCS</name>
<dbReference type="InterPro" id="IPR017932">
    <property type="entry name" value="GATase_2_dom"/>
</dbReference>
<dbReference type="Gene3D" id="3.60.20.10">
    <property type="entry name" value="Glutamine Phosphoribosylpyrophosphate, subunit 1, domain 1"/>
    <property type="match status" value="1"/>
</dbReference>
<sequence>MASKHGSPIKNETNSVNEDDVFSPLISIEDSDHESEIEVGVDISMDENSPCSSKNTRDSAKNSRSSHHTSPSSSESSSNLFQMDTKMFNETSTIPDDSPKSEGDCQSPNKKEISDRISDISSKSQEFDNASPIDNNSLVSHPPDKLTSQTMSEVQLPPRQVMERHADYDPNRIPASVFGNRPSSAMEWSVTSNDSLFSLNFGSNSFSRDQFLMSGEMFDEDNRKSGELYDSGELNKPGEANRSGLPPLSPIGKLRKIRTMDADKKIIDVDKKPSMDEDINDHFEKRKCELDGNGNSSMTNRPSDASATSSQSFAFPIQPHLTKFLETPSNQVDIDVEGIKAALRRRGPDSLGIKNVFLWLDDQRVVSESDELVKRGSGLGSCGKLEFIGATLQLRGSRPVSQPLVDSFGNVLVYNGEIFGGVQVSMDSNDAEVLMESLGKCCSCESHNHAKECSSSGEGLNSVPELLSEIKGPWALIYWQESSKTIWFGKDAFGRRSLLVHWPNSVDSRLLLSSVSSVSSICKSSDSNHSEITELSFWEELPCGVYSLSIQALDTDKHLVSQVRNHDWTTVMLQELIKWERSSVAPVTEQINFSALNIQSSQDMPSACLVNMPVEIGNMQALESSSSAVAVLDALRKSVMRRTVLNHICQAVPCDFEVKGNAPVAVLFSGGLDSMILAAILNECLDTKYEIDLLNVSFDGQSAPDRISSRDGLKELCKVAPLRRWKLVEIDAKLSSLTSEIKHVMSLIKPADTYMDLNIGIALWLAAGGNGRVDEFIGLDNDVVHHHVKYKSEARILLVGSGADEQCAGYGRHKTKYRLGSWPRLHEEMKLDMQRIWKRNLGRDDRCISDNGKEARFPFLDENVIRTLLDIPLWEIADLDQPSGVGDKRILREVAKLLGLYEAAVLPKRAIQFGSRIARESNRQNFGSNRAANQASAGSAVIIT</sequence>
<accession>A0A175YRV3</accession>
<dbReference type="Gene3D" id="3.40.50.620">
    <property type="entry name" value="HUPs"/>
    <property type="match status" value="1"/>
</dbReference>
<feature type="compositionally biased region" description="Low complexity" evidence="4">
    <location>
        <begin position="68"/>
        <end position="78"/>
    </location>
</feature>
<dbReference type="Gramene" id="KZM85901">
    <property type="protein sequence ID" value="KZM85901"/>
    <property type="gene ID" value="DCAR_026677"/>
</dbReference>
<feature type="region of interest" description="Disordered" evidence="4">
    <location>
        <begin position="223"/>
        <end position="251"/>
    </location>
</feature>
<keyword evidence="3" id="KW-0315">Glutamine amidotransferase</keyword>
<dbReference type="PANTHER" id="PTHR45937:SF1">
    <property type="entry name" value="ASPARAGINE SYNTHETASE DOMAIN-CONTAINING PROTEIN 1"/>
    <property type="match status" value="1"/>
</dbReference>
<feature type="domain" description="Glutamine amidotransferase type-2" evidence="5">
    <location>
        <begin position="288"/>
        <end position="552"/>
    </location>
</feature>
<feature type="region of interest" description="Disordered" evidence="4">
    <location>
        <begin position="287"/>
        <end position="311"/>
    </location>
</feature>
<dbReference type="STRING" id="79200.A0A175YRV3"/>
<evidence type="ECO:0000256" key="2">
    <source>
        <dbReference type="ARBA" id="ARBA00022888"/>
    </source>
</evidence>
<dbReference type="PANTHER" id="PTHR45937">
    <property type="entry name" value="ASPARAGINE SYNTHETASE DOMAIN-CONTAINING PROTEIN 1"/>
    <property type="match status" value="1"/>
</dbReference>
<evidence type="ECO:0000256" key="4">
    <source>
        <dbReference type="SAM" id="MobiDB-lite"/>
    </source>
</evidence>
<reference evidence="6" key="1">
    <citation type="journal article" date="2016" name="Nat. Genet.">
        <title>A high-quality carrot genome assembly provides new insights into carotenoid accumulation and asterid genome evolution.</title>
        <authorList>
            <person name="Iorizzo M."/>
            <person name="Ellison S."/>
            <person name="Senalik D."/>
            <person name="Zeng P."/>
            <person name="Satapoomin P."/>
            <person name="Huang J."/>
            <person name="Bowman M."/>
            <person name="Iovene M."/>
            <person name="Sanseverino W."/>
            <person name="Cavagnaro P."/>
            <person name="Yildiz M."/>
            <person name="Macko-Podgorni A."/>
            <person name="Moranska E."/>
            <person name="Grzebelus E."/>
            <person name="Grzebelus D."/>
            <person name="Ashrafi H."/>
            <person name="Zheng Z."/>
            <person name="Cheng S."/>
            <person name="Spooner D."/>
            <person name="Van Deynze A."/>
            <person name="Simon P."/>
        </authorList>
    </citation>
    <scope>NUCLEOTIDE SEQUENCE [LARGE SCALE GENOMIC DNA]</scope>
    <source>
        <tissue evidence="6">Leaf</tissue>
    </source>
</reference>
<dbReference type="OMA" id="MERHADY"/>